<evidence type="ECO:0000313" key="3">
    <source>
        <dbReference type="Proteomes" id="UP001480595"/>
    </source>
</evidence>
<protein>
    <submittedName>
        <fullName evidence="2">Uncharacterized protein</fullName>
    </submittedName>
</protein>
<sequence>MNQLVDVPVLAPKKQESPEIFFEDTTERTDPFPPAHPDGEFRVRHMADPLPNNVVQRVRRVVNLHATLQTERGCQHHVCGEYPLRSQDWRLGAFKGARQLYTGQIFCAPADYGDGARSLLEWARVADVNGRASYKFVCNHDDESDS</sequence>
<accession>A0ABR1WWF5</accession>
<dbReference type="EMBL" id="JAQQWL010000002">
    <property type="protein sequence ID" value="KAK8087422.1"/>
    <property type="molecule type" value="Genomic_DNA"/>
</dbReference>
<comment type="caution">
    <text evidence="2">The sequence shown here is derived from an EMBL/GenBank/DDBJ whole genome shotgun (WGS) entry which is preliminary data.</text>
</comment>
<dbReference type="RefSeq" id="XP_066721946.1">
    <property type="nucleotide sequence ID" value="XM_066853805.1"/>
</dbReference>
<name>A0ABR1WWF5_9PEZI</name>
<dbReference type="Proteomes" id="UP001480595">
    <property type="component" value="Unassembled WGS sequence"/>
</dbReference>
<proteinExistence type="predicted"/>
<reference evidence="2 3" key="1">
    <citation type="submission" date="2023-01" db="EMBL/GenBank/DDBJ databases">
        <title>Analysis of 21 Apiospora genomes using comparative genomics revels a genus with tremendous synthesis potential of carbohydrate active enzymes and secondary metabolites.</title>
        <authorList>
            <person name="Sorensen T."/>
        </authorList>
    </citation>
    <scope>NUCLEOTIDE SEQUENCE [LARGE SCALE GENOMIC DNA]</scope>
    <source>
        <strain evidence="2 3">CBS 135458</strain>
    </source>
</reference>
<gene>
    <name evidence="2" type="ORF">PG994_002396</name>
</gene>
<keyword evidence="3" id="KW-1185">Reference proteome</keyword>
<organism evidence="2 3">
    <name type="scientific">Apiospora phragmitis</name>
    <dbReference type="NCBI Taxonomy" id="2905665"/>
    <lineage>
        <taxon>Eukaryota</taxon>
        <taxon>Fungi</taxon>
        <taxon>Dikarya</taxon>
        <taxon>Ascomycota</taxon>
        <taxon>Pezizomycotina</taxon>
        <taxon>Sordariomycetes</taxon>
        <taxon>Xylariomycetidae</taxon>
        <taxon>Amphisphaeriales</taxon>
        <taxon>Apiosporaceae</taxon>
        <taxon>Apiospora</taxon>
    </lineage>
</organism>
<dbReference type="GeneID" id="92086868"/>
<evidence type="ECO:0000313" key="2">
    <source>
        <dbReference type="EMBL" id="KAK8087422.1"/>
    </source>
</evidence>
<evidence type="ECO:0000256" key="1">
    <source>
        <dbReference type="SAM" id="MobiDB-lite"/>
    </source>
</evidence>
<feature type="region of interest" description="Disordered" evidence="1">
    <location>
        <begin position="16"/>
        <end position="36"/>
    </location>
</feature>